<dbReference type="Gene3D" id="3.30.1520.10">
    <property type="entry name" value="Phox-like domain"/>
    <property type="match status" value="1"/>
</dbReference>
<dbReference type="InterPro" id="IPR022284">
    <property type="entry name" value="GPAT/DHAPAT"/>
</dbReference>
<dbReference type="GO" id="GO:0008611">
    <property type="term" value="P:ether lipid biosynthetic process"/>
    <property type="evidence" value="ECO:0007669"/>
    <property type="project" value="TreeGrafter"/>
</dbReference>
<dbReference type="Pfam" id="PF04212">
    <property type="entry name" value="MIT"/>
    <property type="match status" value="1"/>
</dbReference>
<dbReference type="InterPro" id="IPR045520">
    <property type="entry name" value="GPAT/DHAPAT_C"/>
</dbReference>
<dbReference type="GO" id="GO:0031966">
    <property type="term" value="C:mitochondrial membrane"/>
    <property type="evidence" value="ECO:0007669"/>
    <property type="project" value="TreeGrafter"/>
</dbReference>
<name>A0A2M4CI57_ANODA</name>
<feature type="region of interest" description="Disordered" evidence="7">
    <location>
        <begin position="18"/>
        <end position="71"/>
    </location>
</feature>
<dbReference type="GO" id="GO:0016287">
    <property type="term" value="F:glycerone-phosphate O-acyltransferase activity"/>
    <property type="evidence" value="ECO:0007669"/>
    <property type="project" value="TreeGrafter"/>
</dbReference>
<dbReference type="InterPro" id="IPR011009">
    <property type="entry name" value="Kinase-like_dom_sf"/>
</dbReference>
<evidence type="ECO:0000313" key="10">
    <source>
        <dbReference type="EMBL" id="MBW65024.1"/>
    </source>
</evidence>
<dbReference type="CDD" id="cd07993">
    <property type="entry name" value="LPLAT_DHAPAT-like"/>
    <property type="match status" value="1"/>
</dbReference>
<evidence type="ECO:0000256" key="2">
    <source>
        <dbReference type="ARBA" id="ARBA00007937"/>
    </source>
</evidence>
<keyword evidence="8" id="KW-0812">Transmembrane</keyword>
<keyword evidence="8" id="KW-1133">Transmembrane helix</keyword>
<organism evidence="10">
    <name type="scientific">Anopheles darlingi</name>
    <name type="common">Mosquito</name>
    <dbReference type="NCBI Taxonomy" id="43151"/>
    <lineage>
        <taxon>Eukaryota</taxon>
        <taxon>Metazoa</taxon>
        <taxon>Ecdysozoa</taxon>
        <taxon>Arthropoda</taxon>
        <taxon>Hexapoda</taxon>
        <taxon>Insecta</taxon>
        <taxon>Pterygota</taxon>
        <taxon>Neoptera</taxon>
        <taxon>Endopterygota</taxon>
        <taxon>Diptera</taxon>
        <taxon>Nematocera</taxon>
        <taxon>Culicoidea</taxon>
        <taxon>Culicidae</taxon>
        <taxon>Anophelinae</taxon>
        <taxon>Anopheles</taxon>
    </lineage>
</organism>
<dbReference type="Gene3D" id="1.20.58.80">
    <property type="entry name" value="Phosphotransferase system, lactose/cellobiose-type IIA subunit"/>
    <property type="match status" value="1"/>
</dbReference>
<dbReference type="SUPFAM" id="SSF64268">
    <property type="entry name" value="PX domain"/>
    <property type="match status" value="1"/>
</dbReference>
<keyword evidence="6" id="KW-0175">Coiled coil</keyword>
<sequence>MEKEYYKRLRFKKDKLITKTKFSPPGGMASRDTAASSVPRKAAKDKPVAGANLHSTSSRSLEATDEATGTGTGLSEYRNLLGAEYREYRDMTKRYKVTVPFAKDVSVTPEMLKKFVLGSQRIQQMIDEQTGIDPKQRAWLVKKIRDMLEEIALAQSLPVIRTLGTLLNGIFDRIYSGLYVNEVKLKQLQAQFGKQTVLYLPSHRSYGDFILMSYVLFCYNIAIPGIAAGMDFHSMAGMGDALRKTGAFYMRRSYGNDRRYWYIFREYMRQLIVAYERGIEFFIEGTRSRSNKALTPKIGLLSMALEPLFMGEVPDVLIVPVSVSYDRPLEEQLFVYELLGVPKPKETTLGMLKGIGKLMSENFGTIYLEFGDAFSAKEYFGGKLNRSQHSVAPSFAQILSKQEREAIQNLANEVVHLQQRRMVLTTFHLVALYYNFRKYQGESVTLAHLIDGVRQLGALLADLGAITEVEQLEGHAVEKQILASLDVHRNILQLSATDRTLVIAKTHHDFSQVDKRKLKGYNLSDGVMKLSVPIFSLQLYCNPCLHWLAVPAMILLVAAAAPPSILNRETLRRAVRQLRELYCLEFVLCANREEHDFRAAFEHLERQGLLTSTGPGSSSDSDRRVSIVAGKEETAAIYLSVLGPFLCTYLQVTNVLLDTFRNQRKPFTEKDYLAEVQQYVEQLLLRQDRNVHPYCLSLDSISLALHSLVALGGITKSKRDEGGYAYDLTAMTTIEEINGQLRVYSELLPFQYLTFQSAVTGSKFQGSPTRAQRGGEMLVGGRRKAETWVHSFSVDNETRKYKGFTVYRITSIVFPRSAPEALTRVILWKRFSEVKKLYKELVRRHRERHLTGTVPELTEQSYFKRFDPSIIEQRKRYILRLLEFAGQEPILYRSHAFVSFFARGISVDEEDDSPVTIATATEAKENGKPERATSNTDGSVNGGALEATAKGNIETIRQQLGIRRPVELSLVDPRRDGTIETPCCSSTSGGEGDEDEDEVDGSETPQPAAAPAPPVAAANEADGYSSAGSLIGSETGSLSREPSEEEAAAAAAMDYLVDAAIVFSKAVEAEANGDYKEAFERYKAGIDRLLSGAKDDANVTRRRIAKEKSGKYVSKAEEIYERYLREAEGQGNRAGEQPELGPIFPDDPSSPIQLLERPLNYLSRYKVVKVIGTVMQVQDVTDKQFYIMKSIRRPLPSSAGLPIPSAAVFPQDVPYMVPLVAYFQSTDGCIFLLLRLVCAGKLWDFIRSYRKPVTERYCPTPTPEDAEELHECSEAVVGEDCQYDREADSCGTADRCDAGFLNLIQEYSNSSNARGPASQQQEKEETTQLEHSTSNKTEEWVSERSKVAMDATDGAFDTDEIGMEAHPDDDFAELEQREQKEDSEADAPVVPSFDVLSQDMDVQELLSCSQQLLKVVAQTLEESSDQAAELESARAEENLENSNSVAGKEMQLHEEAAADGRVNSKSHSSQLALATTVRTASINDNDGRLPNSEELPNGIHHGCSGDLLPEGVVRRWISELVIAIDALHFNGIVCG</sequence>
<dbReference type="GO" id="GO:0005778">
    <property type="term" value="C:peroxisomal membrane"/>
    <property type="evidence" value="ECO:0007669"/>
    <property type="project" value="TreeGrafter"/>
</dbReference>
<dbReference type="GO" id="GO:0004366">
    <property type="term" value="F:glycerol-3-phosphate O-acyltransferase activity"/>
    <property type="evidence" value="ECO:0007669"/>
    <property type="project" value="TreeGrafter"/>
</dbReference>
<dbReference type="SUPFAM" id="SSF56112">
    <property type="entry name" value="Protein kinase-like (PK-like)"/>
    <property type="match status" value="1"/>
</dbReference>
<dbReference type="Pfam" id="PF01553">
    <property type="entry name" value="Acyltransferase"/>
    <property type="match status" value="1"/>
</dbReference>
<dbReference type="PROSITE" id="PS50195">
    <property type="entry name" value="PX"/>
    <property type="match status" value="1"/>
</dbReference>
<comment type="subcellular location">
    <subcellularLocation>
        <location evidence="1">Endomembrane system</location>
        <topology evidence="1">Peripheral membrane protein</topology>
    </subcellularLocation>
</comment>
<evidence type="ECO:0000256" key="3">
    <source>
        <dbReference type="ARBA" id="ARBA00022679"/>
    </source>
</evidence>
<reference evidence="10" key="1">
    <citation type="submission" date="2018-01" db="EMBL/GenBank/DDBJ databases">
        <title>An insight into the sialome of Amazonian anophelines.</title>
        <authorList>
            <person name="Ribeiro J.M."/>
            <person name="Scarpassa V."/>
            <person name="Calvo E."/>
        </authorList>
    </citation>
    <scope>NUCLEOTIDE SEQUENCE</scope>
</reference>
<dbReference type="CDD" id="cd02677">
    <property type="entry name" value="MIT_SNX15"/>
    <property type="match status" value="1"/>
</dbReference>
<dbReference type="PANTHER" id="PTHR12563:SF17">
    <property type="entry name" value="DIHYDROXYACETONE PHOSPHATE ACYLTRANSFERASE"/>
    <property type="match status" value="1"/>
</dbReference>
<feature type="coiled-coil region" evidence="6">
    <location>
        <begin position="1413"/>
        <end position="1440"/>
    </location>
</feature>
<dbReference type="InterPro" id="IPR036181">
    <property type="entry name" value="MIT_dom_sf"/>
</dbReference>
<dbReference type="InterPro" id="IPR036871">
    <property type="entry name" value="PX_dom_sf"/>
</dbReference>
<dbReference type="InterPro" id="IPR041728">
    <property type="entry name" value="GPAT/DHAPAT_LPLAT"/>
</dbReference>
<dbReference type="CDD" id="cd06881">
    <property type="entry name" value="PX_SNX15_like"/>
    <property type="match status" value="1"/>
</dbReference>
<dbReference type="VEuPathDB" id="VectorBase:ADAC100495"/>
<proteinExistence type="inferred from homology"/>
<feature type="region of interest" description="Disordered" evidence="7">
    <location>
        <begin position="971"/>
        <end position="1045"/>
    </location>
</feature>
<dbReference type="SUPFAM" id="SSF116846">
    <property type="entry name" value="MIT domain"/>
    <property type="match status" value="1"/>
</dbReference>
<keyword evidence="4 8" id="KW-0472">Membrane</keyword>
<evidence type="ECO:0000256" key="5">
    <source>
        <dbReference type="ARBA" id="ARBA00023315"/>
    </source>
</evidence>
<dbReference type="VEuPathDB" id="VectorBase:ADAR2_003245"/>
<feature type="compositionally biased region" description="Basic and acidic residues" evidence="7">
    <location>
        <begin position="1336"/>
        <end position="1346"/>
    </location>
</feature>
<evidence type="ECO:0000256" key="6">
    <source>
        <dbReference type="SAM" id="Coils"/>
    </source>
</evidence>
<protein>
    <submittedName>
        <fullName evidence="10">Putative dihydroxyactetone-phosphate acyltransferase dhapat</fullName>
    </submittedName>
</protein>
<dbReference type="Pfam" id="PF00787">
    <property type="entry name" value="PX"/>
    <property type="match status" value="1"/>
</dbReference>
<keyword evidence="5 10" id="KW-0012">Acyltransferase</keyword>
<feature type="compositionally biased region" description="Acidic residues" evidence="7">
    <location>
        <begin position="991"/>
        <end position="1001"/>
    </location>
</feature>
<dbReference type="InterPro" id="IPR002123">
    <property type="entry name" value="Plipid/glycerol_acylTrfase"/>
</dbReference>
<evidence type="ECO:0000256" key="7">
    <source>
        <dbReference type="SAM" id="MobiDB-lite"/>
    </source>
</evidence>
<dbReference type="EMBL" id="GGFL01000846">
    <property type="protein sequence ID" value="MBW65024.1"/>
    <property type="molecule type" value="Transcribed_RNA"/>
</dbReference>
<comment type="similarity">
    <text evidence="2">Belongs to the GPAT/DAPAT family.</text>
</comment>
<dbReference type="VEuPathDB" id="VectorBase:ADAC100494"/>
<dbReference type="SUPFAM" id="SSF69593">
    <property type="entry name" value="Glycerol-3-phosphate (1)-acyltransferase"/>
    <property type="match status" value="1"/>
</dbReference>
<feature type="compositionally biased region" description="Polar residues" evidence="7">
    <location>
        <begin position="1026"/>
        <end position="1040"/>
    </location>
</feature>
<feature type="region of interest" description="Disordered" evidence="7">
    <location>
        <begin position="1310"/>
        <end position="1346"/>
    </location>
</feature>
<dbReference type="GO" id="GO:0035091">
    <property type="term" value="F:phosphatidylinositol binding"/>
    <property type="evidence" value="ECO:0007669"/>
    <property type="project" value="InterPro"/>
</dbReference>
<dbReference type="SMART" id="SM00745">
    <property type="entry name" value="MIT"/>
    <property type="match status" value="1"/>
</dbReference>
<feature type="region of interest" description="Disordered" evidence="7">
    <location>
        <begin position="923"/>
        <end position="944"/>
    </location>
</feature>
<dbReference type="GO" id="GO:0019432">
    <property type="term" value="P:triglyceride biosynthetic process"/>
    <property type="evidence" value="ECO:0007669"/>
    <property type="project" value="TreeGrafter"/>
</dbReference>
<accession>A0A2M4CI57</accession>
<evidence type="ECO:0000259" key="9">
    <source>
        <dbReference type="PROSITE" id="PS50195"/>
    </source>
</evidence>
<evidence type="ECO:0000256" key="4">
    <source>
        <dbReference type="ARBA" id="ARBA00023136"/>
    </source>
</evidence>
<dbReference type="GO" id="GO:0012505">
    <property type="term" value="C:endomembrane system"/>
    <property type="evidence" value="ECO:0007669"/>
    <property type="project" value="UniProtKB-SubCell"/>
</dbReference>
<dbReference type="SMART" id="SM00563">
    <property type="entry name" value="PlsC"/>
    <property type="match status" value="1"/>
</dbReference>
<feature type="domain" description="PX" evidence="9">
    <location>
        <begin position="785"/>
        <end position="908"/>
    </location>
</feature>
<dbReference type="Pfam" id="PF19277">
    <property type="entry name" value="GPAT_C"/>
    <property type="match status" value="1"/>
</dbReference>
<dbReference type="InterPro" id="IPR001683">
    <property type="entry name" value="PX_dom"/>
</dbReference>
<dbReference type="VEuPathDB" id="VectorBase:ADAR2_007357"/>
<dbReference type="PANTHER" id="PTHR12563">
    <property type="entry name" value="GLYCEROL-3-PHOSPHATE ACYLTRANSFERASE"/>
    <property type="match status" value="1"/>
</dbReference>
<dbReference type="InterPro" id="IPR007330">
    <property type="entry name" value="MIT_dom"/>
</dbReference>
<feature type="transmembrane region" description="Helical" evidence="8">
    <location>
        <begin position="209"/>
        <end position="230"/>
    </location>
</feature>
<dbReference type="GO" id="GO:0006631">
    <property type="term" value="P:fatty acid metabolic process"/>
    <property type="evidence" value="ECO:0007669"/>
    <property type="project" value="TreeGrafter"/>
</dbReference>
<keyword evidence="3 10" id="KW-0808">Transferase</keyword>
<evidence type="ECO:0000256" key="8">
    <source>
        <dbReference type="SAM" id="Phobius"/>
    </source>
</evidence>
<dbReference type="GO" id="GO:0008654">
    <property type="term" value="P:phospholipid biosynthetic process"/>
    <property type="evidence" value="ECO:0007669"/>
    <property type="project" value="TreeGrafter"/>
</dbReference>
<evidence type="ECO:0000256" key="1">
    <source>
        <dbReference type="ARBA" id="ARBA00004184"/>
    </source>
</evidence>